<dbReference type="AlphaFoldDB" id="A0A095VL70"/>
<comment type="caution">
    <text evidence="2">The sequence shown here is derived from an EMBL/GenBank/DDBJ whole genome shotgun (WGS) entry which is preliminary data.</text>
</comment>
<reference evidence="2" key="1">
    <citation type="submission" date="2014-12" db="EMBL/GenBank/DDBJ databases">
        <title>The draft genome of the Tatumella morbirosei type strain, LMG23360T isolated from pineapple rot.</title>
        <authorList>
            <person name="Smits T.H."/>
            <person name="Palmer M."/>
            <person name="Venter S.N."/>
            <person name="Duffy B."/>
            <person name="Steenkamp E.T."/>
            <person name="Chan W.Y."/>
            <person name="Coutinho T.A."/>
            <person name="Coetzee M.P."/>
            <person name="De Maayer P."/>
        </authorList>
    </citation>
    <scope>NUCLEOTIDE SEQUENCE [LARGE SCALE GENOMIC DNA]</scope>
    <source>
        <strain evidence="2">LMG 23360</strain>
    </source>
</reference>
<feature type="transmembrane region" description="Helical" evidence="1">
    <location>
        <begin position="77"/>
        <end position="97"/>
    </location>
</feature>
<keyword evidence="1" id="KW-0812">Transmembrane</keyword>
<gene>
    <name evidence="2" type="ORF">HA49_09280</name>
</gene>
<keyword evidence="1" id="KW-0472">Membrane</keyword>
<evidence type="ECO:0000256" key="1">
    <source>
        <dbReference type="SAM" id="Phobius"/>
    </source>
</evidence>
<dbReference type="eggNOG" id="COG3790">
    <property type="taxonomic scope" value="Bacteria"/>
</dbReference>
<dbReference type="Proteomes" id="UP000029577">
    <property type="component" value="Unassembled WGS sequence"/>
</dbReference>
<dbReference type="STRING" id="642227.HA49_09280"/>
<name>A0A095VL70_9GAMM</name>
<sequence length="98" mass="10871">MQQMVGRLYNLTDKALFRGLSLCAALLIAGCILWNPTRIALSPGIHNTLWGLALIWAVCSGVIHGSGFVIRSTLWKVVFNPLTAWIILLAALLRYFVF</sequence>
<evidence type="ECO:0000313" key="3">
    <source>
        <dbReference type="Proteomes" id="UP000029577"/>
    </source>
</evidence>
<feature type="transmembrane region" description="Helical" evidence="1">
    <location>
        <begin position="48"/>
        <end position="70"/>
    </location>
</feature>
<protein>
    <recommendedName>
        <fullName evidence="4">Cytochrome bd biosynthesis protein</fullName>
    </recommendedName>
</protein>
<keyword evidence="1" id="KW-1133">Transmembrane helix</keyword>
<feature type="transmembrane region" description="Helical" evidence="1">
    <location>
        <begin position="15"/>
        <end position="36"/>
    </location>
</feature>
<dbReference type="InterPro" id="IPR011846">
    <property type="entry name" value="Cyd_oper_YbgE"/>
</dbReference>
<dbReference type="NCBIfam" id="TIGR02112">
    <property type="entry name" value="cyd_oper_ybgE"/>
    <property type="match status" value="1"/>
</dbReference>
<dbReference type="OrthoDB" id="5298003at2"/>
<dbReference type="Pfam" id="PF09600">
    <property type="entry name" value="Cyd_oper_YbgE"/>
    <property type="match status" value="1"/>
</dbReference>
<proteinExistence type="predicted"/>
<evidence type="ECO:0008006" key="4">
    <source>
        <dbReference type="Google" id="ProtNLM"/>
    </source>
</evidence>
<dbReference type="RefSeq" id="WP_038019192.1">
    <property type="nucleotide sequence ID" value="NZ_JPKR02000004.1"/>
</dbReference>
<organism evidence="2 3">
    <name type="scientific">Tatumella morbirosei</name>
    <dbReference type="NCBI Taxonomy" id="642227"/>
    <lineage>
        <taxon>Bacteria</taxon>
        <taxon>Pseudomonadati</taxon>
        <taxon>Pseudomonadota</taxon>
        <taxon>Gammaproteobacteria</taxon>
        <taxon>Enterobacterales</taxon>
        <taxon>Erwiniaceae</taxon>
        <taxon>Tatumella</taxon>
    </lineage>
</organism>
<dbReference type="PROSITE" id="PS51257">
    <property type="entry name" value="PROKAR_LIPOPROTEIN"/>
    <property type="match status" value="1"/>
</dbReference>
<evidence type="ECO:0000313" key="2">
    <source>
        <dbReference type="EMBL" id="KGD75390.1"/>
    </source>
</evidence>
<accession>A0A095VL70</accession>
<dbReference type="EMBL" id="JPKR02000004">
    <property type="protein sequence ID" value="KGD75390.1"/>
    <property type="molecule type" value="Genomic_DNA"/>
</dbReference>
<keyword evidence="3" id="KW-1185">Reference proteome</keyword>